<dbReference type="Proteomes" id="UP000327294">
    <property type="component" value="Chromosome"/>
</dbReference>
<evidence type="ECO:0000313" key="2">
    <source>
        <dbReference type="EMBL" id="QFQ96689.1"/>
    </source>
</evidence>
<keyword evidence="3" id="KW-1185">Reference proteome</keyword>
<reference evidence="2 3" key="1">
    <citation type="submission" date="2019-10" db="EMBL/GenBank/DDBJ databases">
        <title>Streptomyces sp. strain GY16 isolated from leaves of Broussonetia papyrifera.</title>
        <authorList>
            <person name="Mo P."/>
        </authorList>
    </citation>
    <scope>NUCLEOTIDE SEQUENCE [LARGE SCALE GENOMIC DNA]</scope>
    <source>
        <strain evidence="2 3">GY16</strain>
    </source>
</reference>
<accession>A0A5P8K256</accession>
<dbReference type="EMBL" id="CP045096">
    <property type="protein sequence ID" value="QFQ96689.1"/>
    <property type="molecule type" value="Genomic_DNA"/>
</dbReference>
<sequence length="76" mass="7897">MMPSVTVPVSSDTDIYISPGLYGDCLPTIATAGAPDSFRGARIRSRLSSCSHMAGGTRPEEPAGIHVTSTLWASST</sequence>
<name>A0A5P8K256_9ACTN</name>
<gene>
    <name evidence="2" type="ORF">F9278_11155</name>
</gene>
<proteinExistence type="predicted"/>
<evidence type="ECO:0000313" key="3">
    <source>
        <dbReference type="Proteomes" id="UP000327294"/>
    </source>
</evidence>
<dbReference type="KEGG" id="sphv:F9278_11155"/>
<feature type="region of interest" description="Disordered" evidence="1">
    <location>
        <begin position="51"/>
        <end position="76"/>
    </location>
</feature>
<organism evidence="2 3">
    <name type="scientific">Streptomyces phaeolivaceus</name>
    <dbReference type="NCBI Taxonomy" id="2653200"/>
    <lineage>
        <taxon>Bacteria</taxon>
        <taxon>Bacillati</taxon>
        <taxon>Actinomycetota</taxon>
        <taxon>Actinomycetes</taxon>
        <taxon>Kitasatosporales</taxon>
        <taxon>Streptomycetaceae</taxon>
        <taxon>Streptomyces</taxon>
    </lineage>
</organism>
<dbReference type="AlphaFoldDB" id="A0A5P8K256"/>
<protein>
    <submittedName>
        <fullName evidence="2">Uncharacterized protein</fullName>
    </submittedName>
</protein>
<feature type="compositionally biased region" description="Polar residues" evidence="1">
    <location>
        <begin position="67"/>
        <end position="76"/>
    </location>
</feature>
<evidence type="ECO:0000256" key="1">
    <source>
        <dbReference type="SAM" id="MobiDB-lite"/>
    </source>
</evidence>